<gene>
    <name evidence="1" type="ORF">FJZ00_10060</name>
</gene>
<organism evidence="1 2">
    <name type="scientific">Candidatus Tanganyikabacteria bacterium</name>
    <dbReference type="NCBI Taxonomy" id="2961651"/>
    <lineage>
        <taxon>Bacteria</taxon>
        <taxon>Bacillati</taxon>
        <taxon>Candidatus Sericytochromatia</taxon>
        <taxon>Candidatus Tanganyikabacteria</taxon>
    </lineage>
</organism>
<accession>A0A937X535</accession>
<evidence type="ECO:0000313" key="2">
    <source>
        <dbReference type="Proteomes" id="UP000703893"/>
    </source>
</evidence>
<feature type="non-terminal residue" evidence="1">
    <location>
        <position position="1"/>
    </location>
</feature>
<name>A0A937X535_9BACT</name>
<reference evidence="1 2" key="1">
    <citation type="submission" date="2019-03" db="EMBL/GenBank/DDBJ databases">
        <title>Lake Tanganyika Metagenome-Assembled Genomes (MAGs).</title>
        <authorList>
            <person name="Tran P."/>
        </authorList>
    </citation>
    <scope>NUCLEOTIDE SEQUENCE [LARGE SCALE GENOMIC DNA]</scope>
    <source>
        <strain evidence="1">K_DeepCast_65m_m2_236</strain>
    </source>
</reference>
<comment type="caution">
    <text evidence="1">The sequence shown here is derived from an EMBL/GenBank/DDBJ whole genome shotgun (WGS) entry which is preliminary data.</text>
</comment>
<dbReference type="EMBL" id="VGJX01000595">
    <property type="protein sequence ID" value="MBM3275488.1"/>
    <property type="molecule type" value="Genomic_DNA"/>
</dbReference>
<protein>
    <submittedName>
        <fullName evidence="1">Uncharacterized protein</fullName>
    </submittedName>
</protein>
<sequence length="67" mass="7529">AALQRWFGTLDLTPGQLAAGAQPQQQFTWRGDDTEINLTYDVKREQGVLYVESRALASWFNEDLGGQ</sequence>
<evidence type="ECO:0000313" key="1">
    <source>
        <dbReference type="EMBL" id="MBM3275488.1"/>
    </source>
</evidence>
<proteinExistence type="predicted"/>
<dbReference type="Proteomes" id="UP000703893">
    <property type="component" value="Unassembled WGS sequence"/>
</dbReference>
<dbReference type="AlphaFoldDB" id="A0A937X535"/>